<name>A0A0S7YHG1_UNCT6</name>
<evidence type="ECO:0000313" key="2">
    <source>
        <dbReference type="EMBL" id="KPJ74215.1"/>
    </source>
</evidence>
<reference evidence="2 3" key="1">
    <citation type="journal article" date="2015" name="Microbiome">
        <title>Genomic resolution of linkages in carbon, nitrogen, and sulfur cycling among widespread estuary sediment bacteria.</title>
        <authorList>
            <person name="Baker B.J."/>
            <person name="Lazar C.S."/>
            <person name="Teske A.P."/>
            <person name="Dick G.J."/>
        </authorList>
    </citation>
    <scope>NUCLEOTIDE SEQUENCE [LARGE SCALE GENOMIC DNA]</scope>
    <source>
        <strain evidence="2">DG_78</strain>
    </source>
</reference>
<dbReference type="Proteomes" id="UP000051012">
    <property type="component" value="Unassembled WGS sequence"/>
</dbReference>
<keyword evidence="1" id="KW-0472">Membrane</keyword>
<dbReference type="AlphaFoldDB" id="A0A0S7YHG1"/>
<evidence type="ECO:0000313" key="3">
    <source>
        <dbReference type="Proteomes" id="UP000051012"/>
    </source>
</evidence>
<protein>
    <submittedName>
        <fullName evidence="2">Uncharacterized protein</fullName>
    </submittedName>
</protein>
<sequence>MTEGKTAAPGRLGAAIVGDDEIFFYVWLKEQSSVRNPSKDVGTIDVSESILLRRGILFAVVVCFWIFA</sequence>
<proteinExistence type="predicted"/>
<accession>A0A0S7YHG1</accession>
<evidence type="ECO:0000256" key="1">
    <source>
        <dbReference type="SAM" id="Phobius"/>
    </source>
</evidence>
<comment type="caution">
    <text evidence="2">The sequence shown here is derived from an EMBL/GenBank/DDBJ whole genome shotgun (WGS) entry which is preliminary data.</text>
</comment>
<keyword evidence="1" id="KW-1133">Transmembrane helix</keyword>
<gene>
    <name evidence="2" type="ORF">AMJ52_01470</name>
</gene>
<keyword evidence="1" id="KW-0812">Transmembrane</keyword>
<dbReference type="EMBL" id="LJNI01000011">
    <property type="protein sequence ID" value="KPJ74215.1"/>
    <property type="molecule type" value="Genomic_DNA"/>
</dbReference>
<feature type="transmembrane region" description="Helical" evidence="1">
    <location>
        <begin position="50"/>
        <end position="67"/>
    </location>
</feature>
<organism evidence="2 3">
    <name type="scientific">candidate division TA06 bacterium DG_78</name>
    <dbReference type="NCBI Taxonomy" id="1703772"/>
    <lineage>
        <taxon>Bacteria</taxon>
        <taxon>Bacteria division TA06</taxon>
    </lineage>
</organism>